<accession>A0A5J4X1W4</accession>
<name>A0A5J4X1W4_9EUKA</name>
<dbReference type="Gene3D" id="3.30.420.10">
    <property type="entry name" value="Ribonuclease H-like superfamily/Ribonuclease H"/>
    <property type="match status" value="1"/>
</dbReference>
<gene>
    <name evidence="2" type="ORF">EZS28_004012</name>
</gene>
<sequence length="434" mass="49436">MAALVPFKKIKEGVFQILEYRTARQDLRDFSRKMCTNKNEQAKALYESVISYYPEIWSLRRFAEIFELSHTYLGLIINDKIKPEREEANSRKFTDQQERVMIKHALDKYNKGDPFTHVTFLEYIQLQFPDKTITIGFINSFLIRRLGEITTKMASPLESCRFDVKIESTAAYRIELEESVVGVPACLITNCDESGLQEFVDSHNKLVLCPLSDKDADCVYSVVRDGKLVSVLAAICLDGSSCCPAVVVRRKTLDDNLFTHGLRDGKDCVIYTSVKGYVCGEHFYKWIVECFISFIRNQRKEYNLKATEWGVLLMDGHGAHFGDETLKALAKAHVRIVQLPAHSSHCFQPLDLSTFHAMKSLVKRQVTGFEPKSQGDKVQRSIMALQRSSTPFTNMVAFRKVAIVQNFANTPATVVIDEIQFGQQVDKLLGDRKQ</sequence>
<reference evidence="2 3" key="1">
    <citation type="submission" date="2019-03" db="EMBL/GenBank/DDBJ databases">
        <title>Single cell metagenomics reveals metabolic interactions within the superorganism composed of flagellate Streblomastix strix and complex community of Bacteroidetes bacteria on its surface.</title>
        <authorList>
            <person name="Treitli S.C."/>
            <person name="Kolisko M."/>
            <person name="Husnik F."/>
            <person name="Keeling P."/>
            <person name="Hampl V."/>
        </authorList>
    </citation>
    <scope>NUCLEOTIDE SEQUENCE [LARGE SCALE GENOMIC DNA]</scope>
    <source>
        <strain evidence="2">ST1C</strain>
    </source>
</reference>
<evidence type="ECO:0000313" key="3">
    <source>
        <dbReference type="Proteomes" id="UP000324800"/>
    </source>
</evidence>
<dbReference type="Pfam" id="PF03184">
    <property type="entry name" value="DDE_1"/>
    <property type="match status" value="1"/>
</dbReference>
<dbReference type="Proteomes" id="UP000324800">
    <property type="component" value="Unassembled WGS sequence"/>
</dbReference>
<dbReference type="InterPro" id="IPR036397">
    <property type="entry name" value="RNaseH_sf"/>
</dbReference>
<evidence type="ECO:0000313" key="2">
    <source>
        <dbReference type="EMBL" id="KAA6400459.1"/>
    </source>
</evidence>
<dbReference type="AlphaFoldDB" id="A0A5J4X1W4"/>
<proteinExistence type="predicted"/>
<comment type="caution">
    <text evidence="2">The sequence shown here is derived from an EMBL/GenBank/DDBJ whole genome shotgun (WGS) entry which is preliminary data.</text>
</comment>
<feature type="domain" description="DDE-1" evidence="1">
    <location>
        <begin position="229"/>
        <end position="367"/>
    </location>
</feature>
<dbReference type="InterPro" id="IPR004875">
    <property type="entry name" value="DDE_SF_endonuclease_dom"/>
</dbReference>
<dbReference type="EMBL" id="SNRW01000558">
    <property type="protein sequence ID" value="KAA6400459.1"/>
    <property type="molecule type" value="Genomic_DNA"/>
</dbReference>
<dbReference type="GO" id="GO:0003676">
    <property type="term" value="F:nucleic acid binding"/>
    <property type="evidence" value="ECO:0007669"/>
    <property type="project" value="InterPro"/>
</dbReference>
<evidence type="ECO:0000259" key="1">
    <source>
        <dbReference type="Pfam" id="PF03184"/>
    </source>
</evidence>
<dbReference type="OrthoDB" id="3265672at2759"/>
<protein>
    <recommendedName>
        <fullName evidence="1">DDE-1 domain-containing protein</fullName>
    </recommendedName>
</protein>
<organism evidence="2 3">
    <name type="scientific">Streblomastix strix</name>
    <dbReference type="NCBI Taxonomy" id="222440"/>
    <lineage>
        <taxon>Eukaryota</taxon>
        <taxon>Metamonada</taxon>
        <taxon>Preaxostyla</taxon>
        <taxon>Oxymonadida</taxon>
        <taxon>Streblomastigidae</taxon>
        <taxon>Streblomastix</taxon>
    </lineage>
</organism>